<name>A0AAD7FZ18_MYCRO</name>
<dbReference type="Proteomes" id="UP001221757">
    <property type="component" value="Unassembled WGS sequence"/>
</dbReference>
<evidence type="ECO:0000313" key="2">
    <source>
        <dbReference type="EMBL" id="KAJ7645780.1"/>
    </source>
</evidence>
<dbReference type="AlphaFoldDB" id="A0AAD7FZ18"/>
<proteinExistence type="predicted"/>
<gene>
    <name evidence="2" type="ORF">B0H17DRAFT_1103897</name>
</gene>
<feature type="region of interest" description="Disordered" evidence="1">
    <location>
        <begin position="119"/>
        <end position="145"/>
    </location>
</feature>
<protein>
    <submittedName>
        <fullName evidence="2">Uncharacterized protein</fullName>
    </submittedName>
</protein>
<evidence type="ECO:0000313" key="3">
    <source>
        <dbReference type="Proteomes" id="UP001221757"/>
    </source>
</evidence>
<reference evidence="2" key="1">
    <citation type="submission" date="2023-03" db="EMBL/GenBank/DDBJ databases">
        <title>Massive genome expansion in bonnet fungi (Mycena s.s.) driven by repeated elements and novel gene families across ecological guilds.</title>
        <authorList>
            <consortium name="Lawrence Berkeley National Laboratory"/>
            <person name="Harder C.B."/>
            <person name="Miyauchi S."/>
            <person name="Viragh M."/>
            <person name="Kuo A."/>
            <person name="Thoen E."/>
            <person name="Andreopoulos B."/>
            <person name="Lu D."/>
            <person name="Skrede I."/>
            <person name="Drula E."/>
            <person name="Henrissat B."/>
            <person name="Morin E."/>
            <person name="Kohler A."/>
            <person name="Barry K."/>
            <person name="LaButti K."/>
            <person name="Morin E."/>
            <person name="Salamov A."/>
            <person name="Lipzen A."/>
            <person name="Mereny Z."/>
            <person name="Hegedus B."/>
            <person name="Baldrian P."/>
            <person name="Stursova M."/>
            <person name="Weitz H."/>
            <person name="Taylor A."/>
            <person name="Grigoriev I.V."/>
            <person name="Nagy L.G."/>
            <person name="Martin F."/>
            <person name="Kauserud H."/>
        </authorList>
    </citation>
    <scope>NUCLEOTIDE SEQUENCE</scope>
    <source>
        <strain evidence="2">CBHHK067</strain>
    </source>
</reference>
<comment type="caution">
    <text evidence="2">The sequence shown here is derived from an EMBL/GenBank/DDBJ whole genome shotgun (WGS) entry which is preliminary data.</text>
</comment>
<keyword evidence="3" id="KW-1185">Reference proteome</keyword>
<sequence length="145" mass="15843">MRAPLSSTPILFVLPTLFRPRLELSASTVNISRLAHPLLRLLAFFPYHPKHLHPGLPTTQTTPQLTVAPASALLGSPSAPGSLNADAPPSHHVQRTRHAFLDPVSPPFLHSRSHRFRTLGNDAGSRSIPVSIPHAYPRHEDRSAC</sequence>
<dbReference type="EMBL" id="JARKIE010000393">
    <property type="protein sequence ID" value="KAJ7645780.1"/>
    <property type="molecule type" value="Genomic_DNA"/>
</dbReference>
<evidence type="ECO:0000256" key="1">
    <source>
        <dbReference type="SAM" id="MobiDB-lite"/>
    </source>
</evidence>
<organism evidence="2 3">
    <name type="scientific">Mycena rosella</name>
    <name type="common">Pink bonnet</name>
    <name type="synonym">Agaricus rosellus</name>
    <dbReference type="NCBI Taxonomy" id="1033263"/>
    <lineage>
        <taxon>Eukaryota</taxon>
        <taxon>Fungi</taxon>
        <taxon>Dikarya</taxon>
        <taxon>Basidiomycota</taxon>
        <taxon>Agaricomycotina</taxon>
        <taxon>Agaricomycetes</taxon>
        <taxon>Agaricomycetidae</taxon>
        <taxon>Agaricales</taxon>
        <taxon>Marasmiineae</taxon>
        <taxon>Mycenaceae</taxon>
        <taxon>Mycena</taxon>
    </lineage>
</organism>
<accession>A0AAD7FZ18</accession>